<evidence type="ECO:0000256" key="1">
    <source>
        <dbReference type="SAM" id="SignalP"/>
    </source>
</evidence>
<dbReference type="AlphaFoldDB" id="A0A4Y7K9F4"/>
<reference evidence="2 3" key="1">
    <citation type="journal article" date="2018" name="Science">
        <title>The opium poppy genome and morphinan production.</title>
        <authorList>
            <person name="Guo L."/>
            <person name="Winzer T."/>
            <person name="Yang X."/>
            <person name="Li Y."/>
            <person name="Ning Z."/>
            <person name="He Z."/>
            <person name="Teodor R."/>
            <person name="Lu Y."/>
            <person name="Bowser T.A."/>
            <person name="Graham I.A."/>
            <person name="Ye K."/>
        </authorList>
    </citation>
    <scope>NUCLEOTIDE SEQUENCE [LARGE SCALE GENOMIC DNA]</scope>
    <source>
        <strain evidence="3">cv. HN1</strain>
        <tissue evidence="2">Leaves</tissue>
    </source>
</reference>
<gene>
    <name evidence="2" type="ORF">C5167_032008</name>
</gene>
<feature type="signal peptide" evidence="1">
    <location>
        <begin position="1"/>
        <end position="23"/>
    </location>
</feature>
<feature type="chain" id="PRO_5021402299" evidence="1">
    <location>
        <begin position="24"/>
        <end position="101"/>
    </location>
</feature>
<evidence type="ECO:0000313" key="3">
    <source>
        <dbReference type="Proteomes" id="UP000316621"/>
    </source>
</evidence>
<proteinExistence type="predicted"/>
<accession>A0A4Y7K9F4</accession>
<organism evidence="2 3">
    <name type="scientific">Papaver somniferum</name>
    <name type="common">Opium poppy</name>
    <dbReference type="NCBI Taxonomy" id="3469"/>
    <lineage>
        <taxon>Eukaryota</taxon>
        <taxon>Viridiplantae</taxon>
        <taxon>Streptophyta</taxon>
        <taxon>Embryophyta</taxon>
        <taxon>Tracheophyta</taxon>
        <taxon>Spermatophyta</taxon>
        <taxon>Magnoliopsida</taxon>
        <taxon>Ranunculales</taxon>
        <taxon>Papaveraceae</taxon>
        <taxon>Papaveroideae</taxon>
        <taxon>Papaver</taxon>
    </lineage>
</organism>
<evidence type="ECO:0000313" key="2">
    <source>
        <dbReference type="EMBL" id="RZC68841.1"/>
    </source>
</evidence>
<protein>
    <submittedName>
        <fullName evidence="2">Uncharacterized protein</fullName>
    </submittedName>
</protein>
<name>A0A4Y7K9F4_PAPSO</name>
<keyword evidence="1" id="KW-0732">Signal</keyword>
<dbReference type="Gramene" id="RZC68841">
    <property type="protein sequence ID" value="RZC68841"/>
    <property type="gene ID" value="C5167_032008"/>
</dbReference>
<dbReference type="EMBL" id="CM010721">
    <property type="protein sequence ID" value="RZC68841.1"/>
    <property type="molecule type" value="Genomic_DNA"/>
</dbReference>
<dbReference type="Proteomes" id="UP000316621">
    <property type="component" value="Chromosome 7"/>
</dbReference>
<sequence>MEVKGRMDLQLMLLVVLLKSLSSVMHIQQQHPEIHLFVARFRERRGDIQEARAANIKHANMEHRLQPYSQSVASAAAAPVPLSAGAPAAYYGGSLENDEQN</sequence>
<keyword evidence="3" id="KW-1185">Reference proteome</keyword>